<dbReference type="Gramene" id="OE9A012945T1">
    <property type="protein sequence ID" value="OE9A012945C1"/>
    <property type="gene ID" value="OE9A012945"/>
</dbReference>
<dbReference type="InterPro" id="IPR003593">
    <property type="entry name" value="AAA+_ATPase"/>
</dbReference>
<dbReference type="SUPFAM" id="SSF90123">
    <property type="entry name" value="ABC transporter transmembrane region"/>
    <property type="match status" value="1"/>
</dbReference>
<dbReference type="Pfam" id="PF00005">
    <property type="entry name" value="ABC_tran"/>
    <property type="match status" value="2"/>
</dbReference>
<name>A0A8S0SUB8_OLEEU</name>
<feature type="transmembrane region" description="Helical" evidence="11">
    <location>
        <begin position="526"/>
        <end position="550"/>
    </location>
</feature>
<dbReference type="EC" id="7.6.2.2" evidence="3"/>
<keyword evidence="7" id="KW-0067">ATP-binding</keyword>
<evidence type="ECO:0000313" key="14">
    <source>
        <dbReference type="EMBL" id="CAA2996084.1"/>
    </source>
</evidence>
<dbReference type="InterPro" id="IPR003439">
    <property type="entry name" value="ABC_transporter-like_ATP-bd"/>
</dbReference>
<dbReference type="GO" id="GO:0008559">
    <property type="term" value="F:ABC-type xenobiotic transporter activity"/>
    <property type="evidence" value="ECO:0007669"/>
    <property type="project" value="UniProtKB-EC"/>
</dbReference>
<protein>
    <recommendedName>
        <fullName evidence="3">ABC-type xenobiotic transporter</fullName>
        <ecNumber evidence="3">7.6.2.2</ecNumber>
    </recommendedName>
</protein>
<dbReference type="Pfam" id="PF24358">
    <property type="entry name" value="ABCC10_N"/>
    <property type="match status" value="1"/>
</dbReference>
<evidence type="ECO:0000256" key="4">
    <source>
        <dbReference type="ARBA" id="ARBA00022448"/>
    </source>
</evidence>
<comment type="caution">
    <text evidence="14">The sequence shown here is derived from an EMBL/GenBank/DDBJ whole genome shotgun (WGS) entry which is preliminary data.</text>
</comment>
<evidence type="ECO:0000256" key="3">
    <source>
        <dbReference type="ARBA" id="ARBA00012191"/>
    </source>
</evidence>
<feature type="transmembrane region" description="Helical" evidence="11">
    <location>
        <begin position="218"/>
        <end position="236"/>
    </location>
</feature>
<dbReference type="Gene3D" id="3.40.50.300">
    <property type="entry name" value="P-loop containing nucleotide triphosphate hydrolases"/>
    <property type="match status" value="2"/>
</dbReference>
<accession>A0A8S0SUB8</accession>
<evidence type="ECO:0000259" key="13">
    <source>
        <dbReference type="PROSITE" id="PS50929"/>
    </source>
</evidence>
<dbReference type="Gene3D" id="1.20.1560.10">
    <property type="entry name" value="ABC transporter type 1, transmembrane domain"/>
    <property type="match status" value="1"/>
</dbReference>
<keyword evidence="9 11" id="KW-0472">Membrane</keyword>
<feature type="domain" description="ABC transporter" evidence="12">
    <location>
        <begin position="249"/>
        <end position="475"/>
    </location>
</feature>
<proteinExistence type="inferred from homology"/>
<dbReference type="PROSITE" id="PS50929">
    <property type="entry name" value="ABC_TM1F"/>
    <property type="match status" value="1"/>
</dbReference>
<feature type="domain" description="ABC transmembrane type-1" evidence="13">
    <location>
        <begin position="526"/>
        <end position="727"/>
    </location>
</feature>
<dbReference type="Pfam" id="PF00664">
    <property type="entry name" value="ABC_membrane"/>
    <property type="match status" value="1"/>
</dbReference>
<dbReference type="InterPro" id="IPR027417">
    <property type="entry name" value="P-loop_NTPase"/>
</dbReference>
<dbReference type="InterPro" id="IPR036640">
    <property type="entry name" value="ABC1_TM_sf"/>
</dbReference>
<sequence>MFMIHGLIWLLVGLSVSLMGWHFPRTLLRTLSTLAFLFPGITCGLSLNNVILEKEMPIHIVLDILCFMGSDLMLLCVYTEYKYEDSAENDIHTPFVVATNCSSKTRLVTLFAKCGFWSKMLFWWLNLLMKKGREKTLDDEDLPKLHEDLKAKSCYSLFMEKSNILKEINPSAQPSILKTILLCYWKEIFIAGFFALLHSLLLNAFIKFSEGKTSFEYEGYLSVVLLFFMKIIESISQRQWYFRMRLVGLKVRSLLTTAIYKKQLRLFNAAKPMHSNGEKIPICGEVGSGKSTLLAAVLGEVPIIQGTIQRSNAHSVTGKGKQEWYNKWLTSKIDREFHSTKNGHQYHGMAKRCSLAKDFGLLPYGDLAEIGERGVNLSGGQKQRVQLARALYQNADIYLLYDPFSAVDAHTATNLFNEYVVEALSGKSVLLVTHQIDFFSSFDTVSLTSDGEILHASSYSQLLSSSQKFRDLVNAHKEMAGFEKVFSKREKLQTSGLDQLIKQEEMEVRDTGFRPYILYLNHNKGFLIFFSAAFFHLMFLLGQILLNSWMAANVDDPNVSRLRLIVVYLLIGIVSTLFLLWKQSSKAIFSELLNSLFRAPMSFYDSTPLGRILNRVSSDLSLLDLDVPHILMVAVATTINFYSNLAVLAVANWQVLFVSIAMVFLVICIQRHYFQVSTAKALMRINGTTKSFLANHLAESVAGATIIRAFKMEDYFIAKNLELIDTNASPFFHNFALVRSSRTIPSIVLPPLAPISRQSNTGDIFMPLFWLLGYRRWRRLPCPRLVSNLIVSEERIHQCMDIPSKAPPVLEENHPPVNWPTKGKIKYRHDMPLVLHGICCTFEGHKTGIISRTGSGKTTLISALFRLVEPMARKIVVDGVDISTIGLHDLRSHFGIIPQDPTLFNGTLRYNLDPLAQHTEIKCQLKDIVEEKDKGLDSLGKLVEYDQPKKLMERENSLFGQLLKEYWSNHPSA</sequence>
<comment type="catalytic activity">
    <reaction evidence="10">
        <text>ATP + H2O + xenobioticSide 1 = ADP + phosphate + xenobioticSide 2.</text>
        <dbReference type="EC" id="7.6.2.2"/>
    </reaction>
</comment>
<evidence type="ECO:0000256" key="7">
    <source>
        <dbReference type="ARBA" id="ARBA00022840"/>
    </source>
</evidence>
<comment type="similarity">
    <text evidence="2">Belongs to the ABC transporter superfamily. ABCC family. Conjugate transporter (TC 3.A.1.208) subfamily.</text>
</comment>
<organism evidence="14 15">
    <name type="scientific">Olea europaea subsp. europaea</name>
    <dbReference type="NCBI Taxonomy" id="158383"/>
    <lineage>
        <taxon>Eukaryota</taxon>
        <taxon>Viridiplantae</taxon>
        <taxon>Streptophyta</taxon>
        <taxon>Embryophyta</taxon>
        <taxon>Tracheophyta</taxon>
        <taxon>Spermatophyta</taxon>
        <taxon>Magnoliopsida</taxon>
        <taxon>eudicotyledons</taxon>
        <taxon>Gunneridae</taxon>
        <taxon>Pentapetalae</taxon>
        <taxon>asterids</taxon>
        <taxon>lamiids</taxon>
        <taxon>Lamiales</taxon>
        <taxon>Oleaceae</taxon>
        <taxon>Oleeae</taxon>
        <taxon>Olea</taxon>
    </lineage>
</organism>
<gene>
    <name evidence="14" type="ORF">OLEA9_A012945</name>
</gene>
<evidence type="ECO:0000256" key="10">
    <source>
        <dbReference type="ARBA" id="ARBA00034018"/>
    </source>
</evidence>
<dbReference type="AlphaFoldDB" id="A0A8S0SUB8"/>
<keyword evidence="8 11" id="KW-1133">Transmembrane helix</keyword>
<feature type="transmembrane region" description="Helical" evidence="11">
    <location>
        <begin position="60"/>
        <end position="81"/>
    </location>
</feature>
<keyword evidence="15" id="KW-1185">Reference proteome</keyword>
<evidence type="ECO:0000256" key="11">
    <source>
        <dbReference type="SAM" id="Phobius"/>
    </source>
</evidence>
<dbReference type="PANTHER" id="PTHR24223:SF369">
    <property type="entry name" value="ABC TRANSPORTER C FAMILY MEMBER 10"/>
    <property type="match status" value="1"/>
</dbReference>
<dbReference type="Proteomes" id="UP000594638">
    <property type="component" value="Unassembled WGS sequence"/>
</dbReference>
<evidence type="ECO:0000259" key="12">
    <source>
        <dbReference type="PROSITE" id="PS50893"/>
    </source>
</evidence>
<dbReference type="OrthoDB" id="6500128at2759"/>
<feature type="transmembrane region" description="Helical" evidence="11">
    <location>
        <begin position="30"/>
        <end position="48"/>
    </location>
</feature>
<dbReference type="GO" id="GO:0016887">
    <property type="term" value="F:ATP hydrolysis activity"/>
    <property type="evidence" value="ECO:0007669"/>
    <property type="project" value="InterPro"/>
</dbReference>
<dbReference type="InterPro" id="IPR011527">
    <property type="entry name" value="ABC1_TM_dom"/>
</dbReference>
<evidence type="ECO:0000256" key="2">
    <source>
        <dbReference type="ARBA" id="ARBA00009726"/>
    </source>
</evidence>
<dbReference type="CDD" id="cd18580">
    <property type="entry name" value="ABC_6TM_ABCC_D2"/>
    <property type="match status" value="1"/>
</dbReference>
<keyword evidence="4" id="KW-0813">Transport</keyword>
<evidence type="ECO:0000313" key="15">
    <source>
        <dbReference type="Proteomes" id="UP000594638"/>
    </source>
</evidence>
<evidence type="ECO:0000256" key="1">
    <source>
        <dbReference type="ARBA" id="ARBA00004141"/>
    </source>
</evidence>
<dbReference type="PANTHER" id="PTHR24223">
    <property type="entry name" value="ATP-BINDING CASSETTE SUB-FAMILY C"/>
    <property type="match status" value="1"/>
</dbReference>
<dbReference type="PROSITE" id="PS00211">
    <property type="entry name" value="ABC_TRANSPORTER_1"/>
    <property type="match status" value="1"/>
</dbReference>
<dbReference type="SMART" id="SM00382">
    <property type="entry name" value="AAA"/>
    <property type="match status" value="2"/>
</dbReference>
<keyword evidence="6" id="KW-0547">Nucleotide-binding</keyword>
<evidence type="ECO:0000256" key="8">
    <source>
        <dbReference type="ARBA" id="ARBA00022989"/>
    </source>
</evidence>
<evidence type="ECO:0000256" key="5">
    <source>
        <dbReference type="ARBA" id="ARBA00022692"/>
    </source>
</evidence>
<feature type="transmembrane region" description="Helical" evidence="11">
    <location>
        <begin position="655"/>
        <end position="674"/>
    </location>
</feature>
<evidence type="ECO:0000256" key="6">
    <source>
        <dbReference type="ARBA" id="ARBA00022741"/>
    </source>
</evidence>
<evidence type="ECO:0000256" key="9">
    <source>
        <dbReference type="ARBA" id="ARBA00023136"/>
    </source>
</evidence>
<dbReference type="EMBL" id="CACTIH010005516">
    <property type="protein sequence ID" value="CAA2996084.1"/>
    <property type="molecule type" value="Genomic_DNA"/>
</dbReference>
<dbReference type="PROSITE" id="PS50893">
    <property type="entry name" value="ABC_TRANSPORTER_2"/>
    <property type="match status" value="1"/>
</dbReference>
<dbReference type="GO" id="GO:0005524">
    <property type="term" value="F:ATP binding"/>
    <property type="evidence" value="ECO:0007669"/>
    <property type="project" value="UniProtKB-KW"/>
</dbReference>
<dbReference type="GO" id="GO:0016020">
    <property type="term" value="C:membrane"/>
    <property type="evidence" value="ECO:0007669"/>
    <property type="project" value="UniProtKB-SubCell"/>
</dbReference>
<keyword evidence="5 11" id="KW-0812">Transmembrane</keyword>
<dbReference type="SUPFAM" id="SSF52540">
    <property type="entry name" value="P-loop containing nucleoside triphosphate hydrolases"/>
    <property type="match status" value="2"/>
</dbReference>
<dbReference type="InterPro" id="IPR056228">
    <property type="entry name" value="ABCC10-like_N"/>
</dbReference>
<reference evidence="14 15" key="1">
    <citation type="submission" date="2019-12" db="EMBL/GenBank/DDBJ databases">
        <authorList>
            <person name="Alioto T."/>
            <person name="Alioto T."/>
            <person name="Gomez Garrido J."/>
        </authorList>
    </citation>
    <scope>NUCLEOTIDE SEQUENCE [LARGE SCALE GENOMIC DNA]</scope>
</reference>
<feature type="transmembrane region" description="Helical" evidence="11">
    <location>
        <begin position="562"/>
        <end position="581"/>
    </location>
</feature>
<comment type="subcellular location">
    <subcellularLocation>
        <location evidence="1">Membrane</location>
        <topology evidence="1">Multi-pass membrane protein</topology>
    </subcellularLocation>
</comment>
<dbReference type="InterPro" id="IPR017871">
    <property type="entry name" value="ABC_transporter-like_CS"/>
</dbReference>
<dbReference type="InterPro" id="IPR044726">
    <property type="entry name" value="ABCC_6TM_D2"/>
</dbReference>
<dbReference type="InterPro" id="IPR050173">
    <property type="entry name" value="ABC_transporter_C-like"/>
</dbReference>
<feature type="transmembrane region" description="Helical" evidence="11">
    <location>
        <begin position="188"/>
        <end position="206"/>
    </location>
</feature>